<reference evidence="12" key="1">
    <citation type="journal article" date="2019" name="Int. J. Syst. Evol. Microbiol.">
        <title>The Global Catalogue of Microorganisms (GCM) 10K type strain sequencing project: providing services to taxonomists for standard genome sequencing and annotation.</title>
        <authorList>
            <consortium name="The Broad Institute Genomics Platform"/>
            <consortium name="The Broad Institute Genome Sequencing Center for Infectious Disease"/>
            <person name="Wu L."/>
            <person name="Ma J."/>
        </authorList>
    </citation>
    <scope>NUCLEOTIDE SEQUENCE [LARGE SCALE GENOMIC DNA]</scope>
    <source>
        <strain evidence="12">JCM 18283</strain>
    </source>
</reference>
<evidence type="ECO:0000256" key="7">
    <source>
        <dbReference type="ARBA" id="ARBA00022692"/>
    </source>
</evidence>
<evidence type="ECO:0000256" key="5">
    <source>
        <dbReference type="ARBA" id="ARBA00022448"/>
    </source>
</evidence>
<gene>
    <name evidence="11" type="primary">pnuC_1</name>
    <name evidence="11" type="ORF">GCM10023313_33610</name>
</gene>
<keyword evidence="5" id="KW-0813">Transport</keyword>
<dbReference type="PANTHER" id="PTHR36122:SF2">
    <property type="entry name" value="NICOTINAMIDE RIBOSIDE TRANSPORTER PNUC"/>
    <property type="match status" value="1"/>
</dbReference>
<dbReference type="RefSeq" id="WP_345333042.1">
    <property type="nucleotide sequence ID" value="NZ_BAABJI010000004.1"/>
</dbReference>
<evidence type="ECO:0000256" key="2">
    <source>
        <dbReference type="ARBA" id="ARBA00004651"/>
    </source>
</evidence>
<organism evidence="11 12">
    <name type="scientific">Mucilaginibacter defluvii</name>
    <dbReference type="NCBI Taxonomy" id="1196019"/>
    <lineage>
        <taxon>Bacteria</taxon>
        <taxon>Pseudomonadati</taxon>
        <taxon>Bacteroidota</taxon>
        <taxon>Sphingobacteriia</taxon>
        <taxon>Sphingobacteriales</taxon>
        <taxon>Sphingobacteriaceae</taxon>
        <taxon>Mucilaginibacter</taxon>
    </lineage>
</organism>
<comment type="subcellular location">
    <subcellularLocation>
        <location evidence="2">Cell membrane</location>
        <topology evidence="2">Multi-pass membrane protein</topology>
    </subcellularLocation>
</comment>
<evidence type="ECO:0000313" key="12">
    <source>
        <dbReference type="Proteomes" id="UP001501436"/>
    </source>
</evidence>
<keyword evidence="12" id="KW-1185">Reference proteome</keyword>
<accession>A0ABP9G274</accession>
<feature type="transmembrane region" description="Helical" evidence="10">
    <location>
        <begin position="101"/>
        <end position="118"/>
    </location>
</feature>
<evidence type="ECO:0000256" key="6">
    <source>
        <dbReference type="ARBA" id="ARBA00022475"/>
    </source>
</evidence>
<keyword evidence="6" id="KW-1003">Cell membrane</keyword>
<dbReference type="Pfam" id="PF04973">
    <property type="entry name" value="NMN_transporter"/>
    <property type="match status" value="1"/>
</dbReference>
<feature type="transmembrane region" description="Helical" evidence="10">
    <location>
        <begin position="40"/>
        <end position="57"/>
    </location>
</feature>
<dbReference type="PANTHER" id="PTHR36122">
    <property type="entry name" value="NICOTINAMIDE RIBOSIDE TRANSPORTER PNUC"/>
    <property type="match status" value="1"/>
</dbReference>
<dbReference type="Proteomes" id="UP001501436">
    <property type="component" value="Unassembled WGS sequence"/>
</dbReference>
<feature type="transmembrane region" description="Helical" evidence="10">
    <location>
        <begin position="151"/>
        <end position="168"/>
    </location>
</feature>
<dbReference type="InterPro" id="IPR006419">
    <property type="entry name" value="NMN_transpt_PnuC"/>
</dbReference>
<dbReference type="NCBIfam" id="TIGR01528">
    <property type="entry name" value="NMN_trans_PnuC"/>
    <property type="match status" value="1"/>
</dbReference>
<evidence type="ECO:0000256" key="3">
    <source>
        <dbReference type="ARBA" id="ARBA00006669"/>
    </source>
</evidence>
<feature type="transmembrane region" description="Helical" evidence="10">
    <location>
        <begin position="63"/>
        <end position="81"/>
    </location>
</feature>
<comment type="function">
    <text evidence="1">Required for nicotinamide riboside transport across the inner membrane.</text>
</comment>
<evidence type="ECO:0000256" key="8">
    <source>
        <dbReference type="ARBA" id="ARBA00022989"/>
    </source>
</evidence>
<evidence type="ECO:0000256" key="10">
    <source>
        <dbReference type="SAM" id="Phobius"/>
    </source>
</evidence>
<evidence type="ECO:0000256" key="1">
    <source>
        <dbReference type="ARBA" id="ARBA00002672"/>
    </source>
</evidence>
<name>A0ABP9G274_9SPHI</name>
<evidence type="ECO:0000256" key="9">
    <source>
        <dbReference type="ARBA" id="ARBA00023136"/>
    </source>
</evidence>
<feature type="transmembrane region" description="Helical" evidence="10">
    <location>
        <begin position="174"/>
        <end position="191"/>
    </location>
</feature>
<keyword evidence="7 10" id="KW-0812">Transmembrane</keyword>
<feature type="transmembrane region" description="Helical" evidence="10">
    <location>
        <begin position="15"/>
        <end position="33"/>
    </location>
</feature>
<keyword evidence="8 10" id="KW-1133">Transmembrane helix</keyword>
<feature type="transmembrane region" description="Helical" evidence="10">
    <location>
        <begin position="124"/>
        <end position="144"/>
    </location>
</feature>
<comment type="similarity">
    <text evidence="3">Belongs to the nicotinamide ribonucleoside (NR) uptake permease (TC 4.B.1) family.</text>
</comment>
<evidence type="ECO:0000313" key="11">
    <source>
        <dbReference type="EMBL" id="GAA4926426.1"/>
    </source>
</evidence>
<protein>
    <recommendedName>
        <fullName evidence="4">Nicotinamide riboside transporter PnuC</fullName>
    </recommendedName>
</protein>
<proteinExistence type="inferred from homology"/>
<sequence length="205" mass="23622">MNFSAELQQWWQYQTWYELIAVLTGLACVYLAARNSILNWPLAIISVSIYLYIFYKAHLFADMGLQVYFLGMNIYGWYYWLRKPNGTGLAPVAAITTKQMAIAALSIFTVTVILGSGLRYTSASFPYLDSFCAACSVVAQILMARRVLQNWLLWIFVDIIYVGIYYFKDLHLTAVMYAVYIIMAAMGCIEWRREYHKQQQSTLNG</sequence>
<comment type="caution">
    <text evidence="11">The sequence shown here is derived from an EMBL/GenBank/DDBJ whole genome shotgun (WGS) entry which is preliminary data.</text>
</comment>
<evidence type="ECO:0000256" key="4">
    <source>
        <dbReference type="ARBA" id="ARBA00017522"/>
    </source>
</evidence>
<keyword evidence="9 10" id="KW-0472">Membrane</keyword>
<dbReference type="EMBL" id="BAABJI010000004">
    <property type="protein sequence ID" value="GAA4926426.1"/>
    <property type="molecule type" value="Genomic_DNA"/>
</dbReference>